<accession>A0A8H4LY18</accession>
<protein>
    <recommendedName>
        <fullName evidence="12">Cytochrome P450</fullName>
    </recommendedName>
</protein>
<dbReference type="Pfam" id="PF00067">
    <property type="entry name" value="p450"/>
    <property type="match status" value="1"/>
</dbReference>
<dbReference type="Proteomes" id="UP000557566">
    <property type="component" value="Unassembled WGS sequence"/>
</dbReference>
<name>A0A8H4LY18_9HYPO</name>
<proteinExistence type="inferred from homology"/>
<dbReference type="PANTHER" id="PTHR46206:SF2">
    <property type="entry name" value="CYTOCHROME P450 MONOOXYGENASE AUSG-RELATED"/>
    <property type="match status" value="1"/>
</dbReference>
<evidence type="ECO:0000313" key="11">
    <source>
        <dbReference type="Proteomes" id="UP000557566"/>
    </source>
</evidence>
<organism evidence="10 11">
    <name type="scientific">Ophiocordyceps sinensis</name>
    <dbReference type="NCBI Taxonomy" id="72228"/>
    <lineage>
        <taxon>Eukaryota</taxon>
        <taxon>Fungi</taxon>
        <taxon>Dikarya</taxon>
        <taxon>Ascomycota</taxon>
        <taxon>Pezizomycotina</taxon>
        <taxon>Sordariomycetes</taxon>
        <taxon>Hypocreomycetidae</taxon>
        <taxon>Hypocreales</taxon>
        <taxon>Ophiocordycipitaceae</taxon>
        <taxon>Ophiocordyceps</taxon>
    </lineage>
</organism>
<dbReference type="GO" id="GO:0020037">
    <property type="term" value="F:heme binding"/>
    <property type="evidence" value="ECO:0007669"/>
    <property type="project" value="InterPro"/>
</dbReference>
<dbReference type="InterPro" id="IPR036396">
    <property type="entry name" value="Cyt_P450_sf"/>
</dbReference>
<keyword evidence="5 9" id="KW-0560">Oxidoreductase</keyword>
<dbReference type="PROSITE" id="PS00086">
    <property type="entry name" value="CYTOCHROME_P450"/>
    <property type="match status" value="1"/>
</dbReference>
<comment type="similarity">
    <text evidence="2 9">Belongs to the cytochrome P450 family.</text>
</comment>
<dbReference type="OrthoDB" id="1844152at2759"/>
<feature type="binding site" description="axial binding residue" evidence="8">
    <location>
        <position position="451"/>
    </location>
    <ligand>
        <name>heme</name>
        <dbReference type="ChEBI" id="CHEBI:30413"/>
    </ligand>
    <ligandPart>
        <name>Fe</name>
        <dbReference type="ChEBI" id="CHEBI:18248"/>
    </ligandPart>
</feature>
<dbReference type="GO" id="GO:0016705">
    <property type="term" value="F:oxidoreductase activity, acting on paired donors, with incorporation or reduction of molecular oxygen"/>
    <property type="evidence" value="ECO:0007669"/>
    <property type="project" value="InterPro"/>
</dbReference>
<evidence type="ECO:0000256" key="3">
    <source>
        <dbReference type="ARBA" id="ARBA00022617"/>
    </source>
</evidence>
<dbReference type="CDD" id="cd11041">
    <property type="entry name" value="CYP503A1-like"/>
    <property type="match status" value="1"/>
</dbReference>
<dbReference type="SUPFAM" id="SSF48264">
    <property type="entry name" value="Cytochrome P450"/>
    <property type="match status" value="1"/>
</dbReference>
<comment type="cofactor">
    <cofactor evidence="1 8">
        <name>heme</name>
        <dbReference type="ChEBI" id="CHEBI:30413"/>
    </cofactor>
</comment>
<reference evidence="10 11" key="1">
    <citation type="journal article" date="2020" name="Genome Biol. Evol.">
        <title>A new high-quality draft genome assembly of the Chinese cordyceps Ophiocordyceps sinensis.</title>
        <authorList>
            <person name="Shu R."/>
            <person name="Zhang J."/>
            <person name="Meng Q."/>
            <person name="Zhang H."/>
            <person name="Zhou G."/>
            <person name="Li M."/>
            <person name="Wu P."/>
            <person name="Zhao Y."/>
            <person name="Chen C."/>
            <person name="Qin Q."/>
        </authorList>
    </citation>
    <scope>NUCLEOTIDE SEQUENCE [LARGE SCALE GENOMIC DNA]</scope>
    <source>
        <strain evidence="10 11">IOZ07</strain>
    </source>
</reference>
<keyword evidence="6 8" id="KW-0408">Iron</keyword>
<dbReference type="GO" id="GO:0004497">
    <property type="term" value="F:monooxygenase activity"/>
    <property type="evidence" value="ECO:0007669"/>
    <property type="project" value="UniProtKB-KW"/>
</dbReference>
<comment type="caution">
    <text evidence="10">The sequence shown here is derived from an EMBL/GenBank/DDBJ whole genome shotgun (WGS) entry which is preliminary data.</text>
</comment>
<dbReference type="EMBL" id="JAAVMX010000006">
    <property type="protein sequence ID" value="KAF4507331.1"/>
    <property type="molecule type" value="Genomic_DNA"/>
</dbReference>
<keyword evidence="3 8" id="KW-0349">Heme</keyword>
<keyword evidence="4 8" id="KW-0479">Metal-binding</keyword>
<sequence>MILDALVPWMDSPLLQILLAAAPLVIYFLVSGPRLHPGFPLAGVDGDEVFGRLDKARRRWIENGKEIIQQGEKKFAGAFQVVATSGPKIVLPNRFAHEIRNSPHMSFSAAIATEFFGSYPGFEPFASSDSLDITVQTVRGRLTQSLNLITEELADETSTAIADLCGEAKTWKEIEYKPMLLQLVARVSSRVFIGPELCANQEWLDHSVDYAVQAFVAADALRRWPFWLRPLVHRFLPECRKLRRVLVRSREIIGPVVEKRREENRKAADAGEQGSKVADTIGWMDEAARGRDYDVATAQLGLGLAAIHTTTELVSGIISDLCANPQWFEPLREEMVACIRQHGWTKKALLEMKFTDSLMKESQRHHVGDVAAMHRVTTAPVTLSDGTTIPKGASTMVGLGGMRDSTVFPDPDGYNPRRFLEMRQRPGEENRWQFVSTSPEHLAFGHGKHSCPGRFFAANEVKIILVFLLVKYDWKFTAAGRKADEFRGVGFTTDPRAKALIMFRGFAL</sequence>
<dbReference type="InterPro" id="IPR017972">
    <property type="entry name" value="Cyt_P450_CS"/>
</dbReference>
<evidence type="ECO:0000256" key="4">
    <source>
        <dbReference type="ARBA" id="ARBA00022723"/>
    </source>
</evidence>
<evidence type="ECO:0008006" key="12">
    <source>
        <dbReference type="Google" id="ProtNLM"/>
    </source>
</evidence>
<gene>
    <name evidence="10" type="ORF">G6O67_005981</name>
</gene>
<dbReference type="InterPro" id="IPR002403">
    <property type="entry name" value="Cyt_P450_E_grp-IV"/>
</dbReference>
<keyword evidence="11" id="KW-1185">Reference proteome</keyword>
<dbReference type="InterPro" id="IPR001128">
    <property type="entry name" value="Cyt_P450"/>
</dbReference>
<dbReference type="PRINTS" id="PR00465">
    <property type="entry name" value="EP450IV"/>
</dbReference>
<dbReference type="Gene3D" id="1.10.630.10">
    <property type="entry name" value="Cytochrome P450"/>
    <property type="match status" value="1"/>
</dbReference>
<evidence type="ECO:0000256" key="9">
    <source>
        <dbReference type="RuleBase" id="RU000461"/>
    </source>
</evidence>
<evidence type="ECO:0000313" key="10">
    <source>
        <dbReference type="EMBL" id="KAF4507331.1"/>
    </source>
</evidence>
<dbReference type="PANTHER" id="PTHR46206">
    <property type="entry name" value="CYTOCHROME P450"/>
    <property type="match status" value="1"/>
</dbReference>
<evidence type="ECO:0000256" key="1">
    <source>
        <dbReference type="ARBA" id="ARBA00001971"/>
    </source>
</evidence>
<evidence type="ECO:0000256" key="2">
    <source>
        <dbReference type="ARBA" id="ARBA00010617"/>
    </source>
</evidence>
<evidence type="ECO:0000256" key="5">
    <source>
        <dbReference type="ARBA" id="ARBA00023002"/>
    </source>
</evidence>
<keyword evidence="7 9" id="KW-0503">Monooxygenase</keyword>
<evidence type="ECO:0000256" key="8">
    <source>
        <dbReference type="PIRSR" id="PIRSR602403-1"/>
    </source>
</evidence>
<dbReference type="AlphaFoldDB" id="A0A8H4LY18"/>
<evidence type="ECO:0000256" key="7">
    <source>
        <dbReference type="ARBA" id="ARBA00023033"/>
    </source>
</evidence>
<dbReference type="GO" id="GO:0005506">
    <property type="term" value="F:iron ion binding"/>
    <property type="evidence" value="ECO:0007669"/>
    <property type="project" value="InterPro"/>
</dbReference>
<evidence type="ECO:0000256" key="6">
    <source>
        <dbReference type="ARBA" id="ARBA00023004"/>
    </source>
</evidence>